<protein>
    <submittedName>
        <fullName evidence="2">Uncharacterized protein</fullName>
    </submittedName>
</protein>
<evidence type="ECO:0000256" key="1">
    <source>
        <dbReference type="SAM" id="MobiDB-lite"/>
    </source>
</evidence>
<dbReference type="Proteomes" id="UP001604002">
    <property type="component" value="Unassembled WGS sequence"/>
</dbReference>
<proteinExistence type="predicted"/>
<organism evidence="2 3">
    <name type="scientific">Xanthobacter oligotrophicus</name>
    <dbReference type="NCBI Taxonomy" id="2607286"/>
    <lineage>
        <taxon>Bacteria</taxon>
        <taxon>Pseudomonadati</taxon>
        <taxon>Pseudomonadota</taxon>
        <taxon>Alphaproteobacteria</taxon>
        <taxon>Hyphomicrobiales</taxon>
        <taxon>Xanthobacteraceae</taxon>
        <taxon>Xanthobacter</taxon>
    </lineage>
</organism>
<sequence>MAKARSHVEWLRAQRAAMATEYARARRRHERADPLARILIRTTCDLLRAEMAPPRRRSGEAAPRKAKGART</sequence>
<reference evidence="2 3" key="1">
    <citation type="submission" date="2024-02" db="EMBL/GenBank/DDBJ databases">
        <title>Expansion and revision of Xanthobacter and proposal of Roseixanthobacter gen. nov.</title>
        <authorList>
            <person name="Soltysiak M.P.M."/>
            <person name="Jalihal A."/>
            <person name="Ory A."/>
            <person name="Chrisophersen C."/>
            <person name="Lee A.D."/>
            <person name="Boulton J."/>
            <person name="Springer M."/>
        </authorList>
    </citation>
    <scope>NUCLEOTIDE SEQUENCE [LARGE SCALE GENOMIC DNA]</scope>
    <source>
        <strain evidence="2 3">23A</strain>
    </source>
</reference>
<accession>A0ABW6ZPT9</accession>
<comment type="caution">
    <text evidence="2">The sequence shown here is derived from an EMBL/GenBank/DDBJ whole genome shotgun (WGS) entry which is preliminary data.</text>
</comment>
<gene>
    <name evidence="2" type="ORF">V5F32_01005</name>
</gene>
<evidence type="ECO:0000313" key="3">
    <source>
        <dbReference type="Proteomes" id="UP001604002"/>
    </source>
</evidence>
<name>A0ABW6ZPT9_9HYPH</name>
<dbReference type="EMBL" id="JBAFVH010000001">
    <property type="protein sequence ID" value="MFG1370736.1"/>
    <property type="molecule type" value="Genomic_DNA"/>
</dbReference>
<evidence type="ECO:0000313" key="2">
    <source>
        <dbReference type="EMBL" id="MFG1370736.1"/>
    </source>
</evidence>
<dbReference type="RefSeq" id="WP_393990824.1">
    <property type="nucleotide sequence ID" value="NZ_JBAFVH010000001.1"/>
</dbReference>
<feature type="region of interest" description="Disordered" evidence="1">
    <location>
        <begin position="50"/>
        <end position="71"/>
    </location>
</feature>
<keyword evidence="3" id="KW-1185">Reference proteome</keyword>